<keyword evidence="7" id="KW-1133">Transmembrane helix</keyword>
<dbReference type="InterPro" id="IPR013783">
    <property type="entry name" value="Ig-like_fold"/>
</dbReference>
<evidence type="ECO:0000259" key="9">
    <source>
        <dbReference type="PROSITE" id="PS50853"/>
    </source>
</evidence>
<proteinExistence type="predicted"/>
<evidence type="ECO:0000256" key="3">
    <source>
        <dbReference type="ARBA" id="ARBA00023157"/>
    </source>
</evidence>
<evidence type="ECO:0000256" key="1">
    <source>
        <dbReference type="ARBA" id="ARBA00004479"/>
    </source>
</evidence>
<feature type="domain" description="Fibronectin type-III" evidence="9">
    <location>
        <begin position="560"/>
        <end position="654"/>
    </location>
</feature>
<dbReference type="SUPFAM" id="SSF49265">
    <property type="entry name" value="Fibronectin type III"/>
    <property type="match status" value="1"/>
</dbReference>
<keyword evidence="5" id="KW-0393">Immunoglobulin domain</keyword>
<dbReference type="InterPro" id="IPR007110">
    <property type="entry name" value="Ig-like_dom"/>
</dbReference>
<dbReference type="SMART" id="SM00060">
    <property type="entry name" value="FN3"/>
    <property type="match status" value="1"/>
</dbReference>
<evidence type="ECO:0000259" key="8">
    <source>
        <dbReference type="PROSITE" id="PS50835"/>
    </source>
</evidence>
<evidence type="ECO:0000256" key="5">
    <source>
        <dbReference type="ARBA" id="ARBA00023319"/>
    </source>
</evidence>
<dbReference type="PANTHER" id="PTHR11640">
    <property type="entry name" value="NEPHRIN"/>
    <property type="match status" value="1"/>
</dbReference>
<dbReference type="CDD" id="cd00063">
    <property type="entry name" value="FN3"/>
    <property type="match status" value="1"/>
</dbReference>
<evidence type="ECO:0000256" key="7">
    <source>
        <dbReference type="SAM" id="Phobius"/>
    </source>
</evidence>
<feature type="domain" description="Ig-like" evidence="8">
    <location>
        <begin position="279"/>
        <end position="360"/>
    </location>
</feature>
<evidence type="ECO:0000313" key="11">
    <source>
        <dbReference type="Proteomes" id="UP000005408"/>
    </source>
</evidence>
<keyword evidence="11" id="KW-1185">Reference proteome</keyword>
<dbReference type="Proteomes" id="UP000005408">
    <property type="component" value="Unassembled WGS sequence"/>
</dbReference>
<feature type="region of interest" description="Disordered" evidence="6">
    <location>
        <begin position="734"/>
        <end position="776"/>
    </location>
</feature>
<keyword evidence="2 7" id="KW-0472">Membrane</keyword>
<evidence type="ECO:0000313" key="10">
    <source>
        <dbReference type="EnsemblMetazoa" id="G9950.1:cds"/>
    </source>
</evidence>
<dbReference type="InterPro" id="IPR036179">
    <property type="entry name" value="Ig-like_dom_sf"/>
</dbReference>
<keyword evidence="3" id="KW-1015">Disulfide bond</keyword>
<evidence type="ECO:0000256" key="4">
    <source>
        <dbReference type="ARBA" id="ARBA00023180"/>
    </source>
</evidence>
<dbReference type="InterPro" id="IPR003961">
    <property type="entry name" value="FN3_dom"/>
</dbReference>
<organism evidence="10 11">
    <name type="scientific">Magallana gigas</name>
    <name type="common">Pacific oyster</name>
    <name type="synonym">Crassostrea gigas</name>
    <dbReference type="NCBI Taxonomy" id="29159"/>
    <lineage>
        <taxon>Eukaryota</taxon>
        <taxon>Metazoa</taxon>
        <taxon>Spiralia</taxon>
        <taxon>Lophotrochozoa</taxon>
        <taxon>Mollusca</taxon>
        <taxon>Bivalvia</taxon>
        <taxon>Autobranchia</taxon>
        <taxon>Pteriomorphia</taxon>
        <taxon>Ostreida</taxon>
        <taxon>Ostreoidea</taxon>
        <taxon>Ostreidae</taxon>
        <taxon>Magallana</taxon>
    </lineage>
</organism>
<sequence length="776" mass="87314">MSGNVIFTWRPSYSSSYYVLITRDTTRDRIWTRVTDTQYTVRDVLLYDNITINVRTPGSATDNMTYNVFKIKTKVGHTVNLSWTVPFFPLSGQYNAYHTYRENRTILSVRSSGVSYEGKNQSTKYTYLTRPFGSTNIMFEIRDITLDDAGYYNGGTTAEAAWSGGGVVLIVHNKPSKPKITGDFNVEVNSYITLTCSSQSTSAPDYYTKLLTLSYKWFVNDTKMGGEIRDTLEFIVTKDVKYNRYSCTATEDNMESDRSVPVQINPLYGPDRIIIIPAPKLNSNDKLTVREGETIGPFDCTADCNPSCNITWRVKDTDGSSDARSEMGTLLQQTVQRDMRLFRCIADRGNKTLKQKIQLDVQYLNDTLLYINDQTKSNVELNEYAPLIISCQVDGNPAPTIRLSRGQADNVLEQKQGTWLNYTIDTAQCTHTDTYRCRGTSTGFNNTDKVININVLCNLRFDRAGSFKSTYGSKSGMDTTVNVAVPIIANPPPQSSDFKWDGPVSVSARTTLSTGDVSYKHVIESFIPVKDHTYFGNFTLSYKGQTVTRITINAEDVPQTPSNFTGYSYTNSSVSLTWVSGFSGGPEQFFILYAMEGSNWKVIGNVSDPGEGRLVYFDPGFLSPGQEYSFRIQSCNRINCSLLSANTKVTVKGEVTSRSCIIAISLLSILLGLTWFMVAVFVLYNRRYRNVHQNSKHGEERTQIETQNMTQHYDDVQGTDVYELEAQNMTQHYDDVQGTVDEGNYTDLKKGKTVAEGDYTELGQRDPETPYQELKE</sequence>
<dbReference type="SUPFAM" id="SSF48726">
    <property type="entry name" value="Immunoglobulin"/>
    <property type="match status" value="2"/>
</dbReference>
<keyword evidence="4" id="KW-0325">Glycoprotein</keyword>
<feature type="domain" description="Ig-like" evidence="8">
    <location>
        <begin position="175"/>
        <end position="263"/>
    </location>
</feature>
<dbReference type="PANTHER" id="PTHR11640:SF31">
    <property type="entry name" value="IRREGULAR CHIASM C-ROUGHEST PROTEIN-RELATED"/>
    <property type="match status" value="1"/>
</dbReference>
<dbReference type="PROSITE" id="PS50853">
    <property type="entry name" value="FN3"/>
    <property type="match status" value="1"/>
</dbReference>
<dbReference type="GO" id="GO:0050839">
    <property type="term" value="F:cell adhesion molecule binding"/>
    <property type="evidence" value="ECO:0007669"/>
    <property type="project" value="TreeGrafter"/>
</dbReference>
<protein>
    <submittedName>
        <fullName evidence="10">Uncharacterized protein</fullName>
    </submittedName>
</protein>
<accession>A0A8W8P3Z9</accession>
<dbReference type="GO" id="GO:0005911">
    <property type="term" value="C:cell-cell junction"/>
    <property type="evidence" value="ECO:0007669"/>
    <property type="project" value="TreeGrafter"/>
</dbReference>
<dbReference type="EnsemblMetazoa" id="G9950.1">
    <property type="protein sequence ID" value="G9950.1:cds"/>
    <property type="gene ID" value="G9950"/>
</dbReference>
<evidence type="ECO:0000256" key="2">
    <source>
        <dbReference type="ARBA" id="ARBA00023136"/>
    </source>
</evidence>
<evidence type="ECO:0000256" key="6">
    <source>
        <dbReference type="SAM" id="MobiDB-lite"/>
    </source>
</evidence>
<keyword evidence="7" id="KW-0812">Transmembrane</keyword>
<dbReference type="InterPro" id="IPR051275">
    <property type="entry name" value="Cell_adhesion_signaling"/>
</dbReference>
<dbReference type="GO" id="GO:0005886">
    <property type="term" value="C:plasma membrane"/>
    <property type="evidence" value="ECO:0007669"/>
    <property type="project" value="TreeGrafter"/>
</dbReference>
<reference evidence="10" key="1">
    <citation type="submission" date="2022-08" db="UniProtKB">
        <authorList>
            <consortium name="EnsemblMetazoa"/>
        </authorList>
    </citation>
    <scope>IDENTIFICATION</scope>
    <source>
        <strain evidence="10">05x7-T-G4-1.051#20</strain>
    </source>
</reference>
<dbReference type="Gene3D" id="2.60.40.10">
    <property type="entry name" value="Immunoglobulins"/>
    <property type="match status" value="3"/>
</dbReference>
<dbReference type="PROSITE" id="PS50835">
    <property type="entry name" value="IG_LIKE"/>
    <property type="match status" value="2"/>
</dbReference>
<dbReference type="InterPro" id="IPR036116">
    <property type="entry name" value="FN3_sf"/>
</dbReference>
<feature type="transmembrane region" description="Helical" evidence="7">
    <location>
        <begin position="661"/>
        <end position="684"/>
    </location>
</feature>
<feature type="compositionally biased region" description="Basic and acidic residues" evidence="6">
    <location>
        <begin position="763"/>
        <end position="776"/>
    </location>
</feature>
<name>A0A8W8P3Z9_MAGGI</name>
<dbReference type="GO" id="GO:0098609">
    <property type="term" value="P:cell-cell adhesion"/>
    <property type="evidence" value="ECO:0007669"/>
    <property type="project" value="TreeGrafter"/>
</dbReference>
<dbReference type="AlphaFoldDB" id="A0A8W8P3Z9"/>
<comment type="subcellular location">
    <subcellularLocation>
        <location evidence="1">Membrane</location>
        <topology evidence="1">Single-pass type I membrane protein</topology>
    </subcellularLocation>
</comment>